<dbReference type="AlphaFoldDB" id="A0A0E9S875"/>
<organism evidence="1">
    <name type="scientific">Anguilla anguilla</name>
    <name type="common">European freshwater eel</name>
    <name type="synonym">Muraena anguilla</name>
    <dbReference type="NCBI Taxonomy" id="7936"/>
    <lineage>
        <taxon>Eukaryota</taxon>
        <taxon>Metazoa</taxon>
        <taxon>Chordata</taxon>
        <taxon>Craniata</taxon>
        <taxon>Vertebrata</taxon>
        <taxon>Euteleostomi</taxon>
        <taxon>Actinopterygii</taxon>
        <taxon>Neopterygii</taxon>
        <taxon>Teleostei</taxon>
        <taxon>Anguilliformes</taxon>
        <taxon>Anguillidae</taxon>
        <taxon>Anguilla</taxon>
    </lineage>
</organism>
<name>A0A0E9S875_ANGAN</name>
<reference evidence="1" key="2">
    <citation type="journal article" date="2015" name="Fish Shellfish Immunol.">
        <title>Early steps in the European eel (Anguilla anguilla)-Vibrio vulnificus interaction in the gills: Role of the RtxA13 toxin.</title>
        <authorList>
            <person name="Callol A."/>
            <person name="Pajuelo D."/>
            <person name="Ebbesson L."/>
            <person name="Teles M."/>
            <person name="MacKenzie S."/>
            <person name="Amaro C."/>
        </authorList>
    </citation>
    <scope>NUCLEOTIDE SEQUENCE</scope>
</reference>
<proteinExistence type="predicted"/>
<sequence length="58" mass="7047">MQWNDRMYKKVFYQNKAVFFSFWKFLIKNNNNKNKHNPFSAKMLNNSTKSCFLISCNS</sequence>
<protein>
    <submittedName>
        <fullName evidence="1">Uncharacterized protein</fullName>
    </submittedName>
</protein>
<evidence type="ECO:0000313" key="1">
    <source>
        <dbReference type="EMBL" id="JAH37412.1"/>
    </source>
</evidence>
<accession>A0A0E9S875</accession>
<dbReference type="EMBL" id="GBXM01071165">
    <property type="protein sequence ID" value="JAH37412.1"/>
    <property type="molecule type" value="Transcribed_RNA"/>
</dbReference>
<reference evidence="1" key="1">
    <citation type="submission" date="2014-11" db="EMBL/GenBank/DDBJ databases">
        <authorList>
            <person name="Amaro Gonzalez C."/>
        </authorList>
    </citation>
    <scope>NUCLEOTIDE SEQUENCE</scope>
</reference>